<dbReference type="PROSITE" id="PS50043">
    <property type="entry name" value="HTH_LUXR_2"/>
    <property type="match status" value="1"/>
</dbReference>
<accession>A0A9D1AAL8</accession>
<dbReference type="GO" id="GO:0003677">
    <property type="term" value="F:DNA binding"/>
    <property type="evidence" value="ECO:0007669"/>
    <property type="project" value="UniProtKB-KW"/>
</dbReference>
<name>A0A9D1AAL8_9FIRM</name>
<keyword evidence="1" id="KW-0805">Transcription regulation</keyword>
<comment type="caution">
    <text evidence="5">The sequence shown here is derived from an EMBL/GenBank/DDBJ whole genome shotgun (WGS) entry which is preliminary data.</text>
</comment>
<feature type="domain" description="HTH luxR-type" evidence="4">
    <location>
        <begin position="197"/>
        <end position="259"/>
    </location>
</feature>
<dbReference type="GO" id="GO:0006355">
    <property type="term" value="P:regulation of DNA-templated transcription"/>
    <property type="evidence" value="ECO:0007669"/>
    <property type="project" value="InterPro"/>
</dbReference>
<dbReference type="PRINTS" id="PR00038">
    <property type="entry name" value="HTHLUXR"/>
</dbReference>
<dbReference type="InterPro" id="IPR036388">
    <property type="entry name" value="WH-like_DNA-bd_sf"/>
</dbReference>
<evidence type="ECO:0000256" key="1">
    <source>
        <dbReference type="ARBA" id="ARBA00023015"/>
    </source>
</evidence>
<evidence type="ECO:0000256" key="2">
    <source>
        <dbReference type="ARBA" id="ARBA00023125"/>
    </source>
</evidence>
<evidence type="ECO:0000259" key="4">
    <source>
        <dbReference type="PROSITE" id="PS50043"/>
    </source>
</evidence>
<dbReference type="PANTHER" id="PTHR44688:SF16">
    <property type="entry name" value="DNA-BINDING TRANSCRIPTIONAL ACTIVATOR DEVR_DOSR"/>
    <property type="match status" value="1"/>
</dbReference>
<dbReference type="InterPro" id="IPR000792">
    <property type="entry name" value="Tscrpt_reg_LuxR_C"/>
</dbReference>
<dbReference type="Pfam" id="PF00196">
    <property type="entry name" value="GerE"/>
    <property type="match status" value="1"/>
</dbReference>
<dbReference type="SUPFAM" id="SSF46894">
    <property type="entry name" value="C-terminal effector domain of the bipartite response regulators"/>
    <property type="match status" value="1"/>
</dbReference>
<reference evidence="5" key="1">
    <citation type="submission" date="2020-10" db="EMBL/GenBank/DDBJ databases">
        <authorList>
            <person name="Gilroy R."/>
        </authorList>
    </citation>
    <scope>NUCLEOTIDE SEQUENCE</scope>
    <source>
        <strain evidence="5">ChiSjej4B22-8148</strain>
    </source>
</reference>
<dbReference type="AlphaFoldDB" id="A0A9D1AAL8"/>
<dbReference type="SUPFAM" id="SSF55781">
    <property type="entry name" value="GAF domain-like"/>
    <property type="match status" value="1"/>
</dbReference>
<keyword evidence="2" id="KW-0238">DNA-binding</keyword>
<sequence length="259" mass="30284">MEKNSFLIYNDIICSLYTCQKKEDLKTRFLVPLGMLIPYSYSSLLFSASSHEKKRNPQNPSELYESPPLCVPEDFTEAEETYIRNCREDPMLWMIHGRESILVREGDLLPEEHRLHSPLYLRCYEKYNIFDTLQYSIVKDQQFLGILTLFRTKDDKPFTDNEMFFLRSLGIHLNAVLEHLQKLAGEPDGAGKLSPASAASRFRLTPREEEILSLLLQYKNNDEIARSLTIKETTLQKHIQNIFRKCQVSSKWELLRLLS</sequence>
<dbReference type="PANTHER" id="PTHR44688">
    <property type="entry name" value="DNA-BINDING TRANSCRIPTIONAL ACTIVATOR DEVR_DOSR"/>
    <property type="match status" value="1"/>
</dbReference>
<dbReference type="CDD" id="cd06170">
    <property type="entry name" value="LuxR_C_like"/>
    <property type="match status" value="1"/>
</dbReference>
<keyword evidence="3" id="KW-0804">Transcription</keyword>
<gene>
    <name evidence="5" type="ORF">IAB31_00770</name>
</gene>
<proteinExistence type="predicted"/>
<reference evidence="5" key="2">
    <citation type="journal article" date="2021" name="PeerJ">
        <title>Extensive microbial diversity within the chicken gut microbiome revealed by metagenomics and culture.</title>
        <authorList>
            <person name="Gilroy R."/>
            <person name="Ravi A."/>
            <person name="Getino M."/>
            <person name="Pursley I."/>
            <person name="Horton D.L."/>
            <person name="Alikhan N.F."/>
            <person name="Baker D."/>
            <person name="Gharbi K."/>
            <person name="Hall N."/>
            <person name="Watson M."/>
            <person name="Adriaenssens E.M."/>
            <person name="Foster-Nyarko E."/>
            <person name="Jarju S."/>
            <person name="Secka A."/>
            <person name="Antonio M."/>
            <person name="Oren A."/>
            <person name="Chaudhuri R.R."/>
            <person name="La Ragione R."/>
            <person name="Hildebrand F."/>
            <person name="Pallen M.J."/>
        </authorList>
    </citation>
    <scope>NUCLEOTIDE SEQUENCE</scope>
    <source>
        <strain evidence="5">ChiSjej4B22-8148</strain>
    </source>
</reference>
<dbReference type="InterPro" id="IPR016032">
    <property type="entry name" value="Sig_transdc_resp-reg_C-effctor"/>
</dbReference>
<protein>
    <recommendedName>
        <fullName evidence="4">HTH luxR-type domain-containing protein</fullName>
    </recommendedName>
</protein>
<evidence type="ECO:0000313" key="6">
    <source>
        <dbReference type="Proteomes" id="UP000886757"/>
    </source>
</evidence>
<dbReference type="Proteomes" id="UP000886757">
    <property type="component" value="Unassembled WGS sequence"/>
</dbReference>
<organism evidence="5 6">
    <name type="scientific">Candidatus Choladousia intestinavium</name>
    <dbReference type="NCBI Taxonomy" id="2840727"/>
    <lineage>
        <taxon>Bacteria</taxon>
        <taxon>Bacillati</taxon>
        <taxon>Bacillota</taxon>
        <taxon>Clostridia</taxon>
        <taxon>Lachnospirales</taxon>
        <taxon>Lachnospiraceae</taxon>
        <taxon>Lachnospiraceae incertae sedis</taxon>
        <taxon>Candidatus Choladousia</taxon>
    </lineage>
</organism>
<dbReference type="EMBL" id="DVGK01000010">
    <property type="protein sequence ID" value="HIR12439.1"/>
    <property type="molecule type" value="Genomic_DNA"/>
</dbReference>
<dbReference type="Gene3D" id="1.10.10.10">
    <property type="entry name" value="Winged helix-like DNA-binding domain superfamily/Winged helix DNA-binding domain"/>
    <property type="match status" value="1"/>
</dbReference>
<evidence type="ECO:0000313" key="5">
    <source>
        <dbReference type="EMBL" id="HIR12439.1"/>
    </source>
</evidence>
<evidence type="ECO:0000256" key="3">
    <source>
        <dbReference type="ARBA" id="ARBA00023163"/>
    </source>
</evidence>
<dbReference type="SMART" id="SM00421">
    <property type="entry name" value="HTH_LUXR"/>
    <property type="match status" value="1"/>
</dbReference>